<dbReference type="Proteomes" id="UP001232148">
    <property type="component" value="Unassembled WGS sequence"/>
</dbReference>
<dbReference type="EMBL" id="MU842828">
    <property type="protein sequence ID" value="KAK2032742.1"/>
    <property type="molecule type" value="Genomic_DNA"/>
</dbReference>
<organism evidence="1 2">
    <name type="scientific">Colletotrichum zoysiae</name>
    <dbReference type="NCBI Taxonomy" id="1216348"/>
    <lineage>
        <taxon>Eukaryota</taxon>
        <taxon>Fungi</taxon>
        <taxon>Dikarya</taxon>
        <taxon>Ascomycota</taxon>
        <taxon>Pezizomycotina</taxon>
        <taxon>Sordariomycetes</taxon>
        <taxon>Hypocreomycetidae</taxon>
        <taxon>Glomerellales</taxon>
        <taxon>Glomerellaceae</taxon>
        <taxon>Colletotrichum</taxon>
        <taxon>Colletotrichum graminicola species complex</taxon>
    </lineage>
</organism>
<dbReference type="AlphaFoldDB" id="A0AAD9M5P3"/>
<keyword evidence="2" id="KW-1185">Reference proteome</keyword>
<comment type="caution">
    <text evidence="1">The sequence shown here is derived from an EMBL/GenBank/DDBJ whole genome shotgun (WGS) entry which is preliminary data.</text>
</comment>
<evidence type="ECO:0000313" key="1">
    <source>
        <dbReference type="EMBL" id="KAK2032742.1"/>
    </source>
</evidence>
<sequence length="124" mass="14247">MAPRLASFYGRAHLRQRRPIMRTRYLITSRCRSPRVFSFAGRLHTSPGSAGLLGTTFMSFPPNDLVYKKHQASQWVCPIAFHPRYTPKSHQNRKRIDGVSRRFGRNCIRRSVSSVQYARSPPGS</sequence>
<name>A0AAD9M5P3_9PEZI</name>
<gene>
    <name evidence="1" type="ORF">LX32DRAFT_169492</name>
</gene>
<accession>A0AAD9M5P3</accession>
<protein>
    <submittedName>
        <fullName evidence="1">Uncharacterized protein</fullName>
    </submittedName>
</protein>
<proteinExistence type="predicted"/>
<reference evidence="1" key="1">
    <citation type="submission" date="2021-06" db="EMBL/GenBank/DDBJ databases">
        <title>Comparative genomics, transcriptomics and evolutionary studies reveal genomic signatures of adaptation to plant cell wall in hemibiotrophic fungi.</title>
        <authorList>
            <consortium name="DOE Joint Genome Institute"/>
            <person name="Baroncelli R."/>
            <person name="Diaz J.F."/>
            <person name="Benocci T."/>
            <person name="Peng M."/>
            <person name="Battaglia E."/>
            <person name="Haridas S."/>
            <person name="Andreopoulos W."/>
            <person name="Labutti K."/>
            <person name="Pangilinan J."/>
            <person name="Floch G.L."/>
            <person name="Makela M.R."/>
            <person name="Henrissat B."/>
            <person name="Grigoriev I.V."/>
            <person name="Crouch J.A."/>
            <person name="De Vries R.P."/>
            <person name="Sukno S.A."/>
            <person name="Thon M.R."/>
        </authorList>
    </citation>
    <scope>NUCLEOTIDE SEQUENCE</scope>
    <source>
        <strain evidence="1">MAFF235873</strain>
    </source>
</reference>
<evidence type="ECO:0000313" key="2">
    <source>
        <dbReference type="Proteomes" id="UP001232148"/>
    </source>
</evidence>